<dbReference type="SUPFAM" id="SSF46785">
    <property type="entry name" value="Winged helix' DNA-binding domain"/>
    <property type="match status" value="1"/>
</dbReference>
<dbReference type="PANTHER" id="PTHR30126">
    <property type="entry name" value="HTH-TYPE TRANSCRIPTIONAL REGULATOR"/>
    <property type="match status" value="1"/>
</dbReference>
<dbReference type="InterPro" id="IPR005119">
    <property type="entry name" value="LysR_subst-bd"/>
</dbReference>
<dbReference type="PRINTS" id="PR00039">
    <property type="entry name" value="HTHLYSR"/>
</dbReference>
<dbReference type="InterPro" id="IPR036390">
    <property type="entry name" value="WH_DNA-bd_sf"/>
</dbReference>
<protein>
    <submittedName>
        <fullName evidence="6">LysR family transcriptional regulator</fullName>
    </submittedName>
</protein>
<keyword evidence="3" id="KW-0238">DNA-binding</keyword>
<dbReference type="CDD" id="cd05466">
    <property type="entry name" value="PBP2_LTTR_substrate"/>
    <property type="match status" value="1"/>
</dbReference>
<evidence type="ECO:0000256" key="2">
    <source>
        <dbReference type="ARBA" id="ARBA00023015"/>
    </source>
</evidence>
<dbReference type="AlphaFoldDB" id="A0A940DJ24"/>
<gene>
    <name evidence="6" type="ORF">IAB16_06345</name>
</gene>
<evidence type="ECO:0000256" key="3">
    <source>
        <dbReference type="ARBA" id="ARBA00023125"/>
    </source>
</evidence>
<dbReference type="GO" id="GO:0000976">
    <property type="term" value="F:transcription cis-regulatory region binding"/>
    <property type="evidence" value="ECO:0007669"/>
    <property type="project" value="TreeGrafter"/>
</dbReference>
<dbReference type="FunFam" id="1.10.10.10:FF:000001">
    <property type="entry name" value="LysR family transcriptional regulator"/>
    <property type="match status" value="1"/>
</dbReference>
<reference evidence="6" key="2">
    <citation type="journal article" date="2021" name="PeerJ">
        <title>Extensive microbial diversity within the chicken gut microbiome revealed by metagenomics and culture.</title>
        <authorList>
            <person name="Gilroy R."/>
            <person name="Ravi A."/>
            <person name="Getino M."/>
            <person name="Pursley I."/>
            <person name="Horton D.L."/>
            <person name="Alikhan N.F."/>
            <person name="Baker D."/>
            <person name="Gharbi K."/>
            <person name="Hall N."/>
            <person name="Watson M."/>
            <person name="Adriaenssens E.M."/>
            <person name="Foster-Nyarko E."/>
            <person name="Jarju S."/>
            <person name="Secka A."/>
            <person name="Antonio M."/>
            <person name="Oren A."/>
            <person name="Chaudhuri R.R."/>
            <person name="La Ragione R."/>
            <person name="Hildebrand F."/>
            <person name="Pallen M.J."/>
        </authorList>
    </citation>
    <scope>NUCLEOTIDE SEQUENCE</scope>
    <source>
        <strain evidence="6">517</strain>
    </source>
</reference>
<dbReference type="InterPro" id="IPR000847">
    <property type="entry name" value="LysR_HTH_N"/>
</dbReference>
<name>A0A940DJ24_9FIRM</name>
<comment type="similarity">
    <text evidence="1">Belongs to the LysR transcriptional regulatory family.</text>
</comment>
<keyword evidence="2" id="KW-0805">Transcription regulation</keyword>
<organism evidence="6 7">
    <name type="scientific">Candidatus Stercoripulliclostridium pullicola</name>
    <dbReference type="NCBI Taxonomy" id="2840953"/>
    <lineage>
        <taxon>Bacteria</taxon>
        <taxon>Bacillati</taxon>
        <taxon>Bacillota</taxon>
        <taxon>Clostridia</taxon>
        <taxon>Eubacteriales</taxon>
        <taxon>Candidatus Stercoripulliclostridium</taxon>
    </lineage>
</organism>
<reference evidence="6" key="1">
    <citation type="submission" date="2020-10" db="EMBL/GenBank/DDBJ databases">
        <authorList>
            <person name="Gilroy R."/>
        </authorList>
    </citation>
    <scope>NUCLEOTIDE SEQUENCE</scope>
    <source>
        <strain evidence="6">517</strain>
    </source>
</reference>
<evidence type="ECO:0000256" key="4">
    <source>
        <dbReference type="ARBA" id="ARBA00023163"/>
    </source>
</evidence>
<dbReference type="PANTHER" id="PTHR30126:SF40">
    <property type="entry name" value="HTH-TYPE TRANSCRIPTIONAL REGULATOR GLTR"/>
    <property type="match status" value="1"/>
</dbReference>
<evidence type="ECO:0000259" key="5">
    <source>
        <dbReference type="PROSITE" id="PS50931"/>
    </source>
</evidence>
<proteinExistence type="inferred from homology"/>
<keyword evidence="4" id="KW-0804">Transcription</keyword>
<evidence type="ECO:0000313" key="7">
    <source>
        <dbReference type="Proteomes" id="UP000727857"/>
    </source>
</evidence>
<dbReference type="Proteomes" id="UP000727857">
    <property type="component" value="Unassembled WGS sequence"/>
</dbReference>
<dbReference type="SUPFAM" id="SSF53850">
    <property type="entry name" value="Periplasmic binding protein-like II"/>
    <property type="match status" value="1"/>
</dbReference>
<dbReference type="Pfam" id="PF00126">
    <property type="entry name" value="HTH_1"/>
    <property type="match status" value="1"/>
</dbReference>
<accession>A0A940DJ24</accession>
<dbReference type="Pfam" id="PF03466">
    <property type="entry name" value="LysR_substrate"/>
    <property type="match status" value="1"/>
</dbReference>
<sequence length="288" mass="31474">MDTELLKNFVVLAESGSISEAARKLYIAQSALSNRLKALEKECGATLIERDYHNYKLTASGRELYERAMKIIELTDGAIEEIKSAELGLSGTLNLAVTPSLATGILRNFLKKYREAYPGVTVKLYEGTTPALLTRLDEGICDAALVRTPYTGSASYHSQTVCRDKMAVLASEKLPSELDFGDILKYPLILTHRYASMLERIAKRAGLTLSAPVRCEEIATCVALAEVGIGVTMVPESTVDNYLAHGGKLYSAMLTSDECDTSCELVFLKNRRLSAATQNFARIVSESV</sequence>
<dbReference type="PROSITE" id="PS50931">
    <property type="entry name" value="HTH_LYSR"/>
    <property type="match status" value="1"/>
</dbReference>
<dbReference type="EMBL" id="JADINF010000160">
    <property type="protein sequence ID" value="MBO8424623.1"/>
    <property type="molecule type" value="Genomic_DNA"/>
</dbReference>
<comment type="caution">
    <text evidence="6">The sequence shown here is derived from an EMBL/GenBank/DDBJ whole genome shotgun (WGS) entry which is preliminary data.</text>
</comment>
<evidence type="ECO:0000313" key="6">
    <source>
        <dbReference type="EMBL" id="MBO8424623.1"/>
    </source>
</evidence>
<dbReference type="Gene3D" id="1.10.10.10">
    <property type="entry name" value="Winged helix-like DNA-binding domain superfamily/Winged helix DNA-binding domain"/>
    <property type="match status" value="1"/>
</dbReference>
<evidence type="ECO:0000256" key="1">
    <source>
        <dbReference type="ARBA" id="ARBA00009437"/>
    </source>
</evidence>
<dbReference type="InterPro" id="IPR036388">
    <property type="entry name" value="WH-like_DNA-bd_sf"/>
</dbReference>
<dbReference type="Gene3D" id="3.40.190.290">
    <property type="match status" value="1"/>
</dbReference>
<dbReference type="GO" id="GO:0003700">
    <property type="term" value="F:DNA-binding transcription factor activity"/>
    <property type="evidence" value="ECO:0007669"/>
    <property type="project" value="InterPro"/>
</dbReference>
<feature type="domain" description="HTH lysR-type" evidence="5">
    <location>
        <begin position="1"/>
        <end position="58"/>
    </location>
</feature>